<reference evidence="1" key="1">
    <citation type="submission" date="2019-04" db="EMBL/GenBank/DDBJ databases">
        <title>Microbes associate with the intestines of laboratory mice.</title>
        <authorList>
            <person name="Navarre W."/>
            <person name="Wong E."/>
            <person name="Huang K."/>
            <person name="Tropini C."/>
            <person name="Ng K."/>
            <person name="Yu B."/>
        </authorList>
    </citation>
    <scope>NUCLEOTIDE SEQUENCE</scope>
    <source>
        <strain evidence="1">NM04_E33</strain>
    </source>
</reference>
<proteinExistence type="predicted"/>
<evidence type="ECO:0000313" key="1">
    <source>
        <dbReference type="EMBL" id="TGY77751.1"/>
    </source>
</evidence>
<name>A0AC61REU4_9BACT</name>
<organism evidence="1 2">
    <name type="scientific">Lepagella muris</name>
    <dbReference type="NCBI Taxonomy" id="3032870"/>
    <lineage>
        <taxon>Bacteria</taxon>
        <taxon>Pseudomonadati</taxon>
        <taxon>Bacteroidota</taxon>
        <taxon>Bacteroidia</taxon>
        <taxon>Bacteroidales</taxon>
        <taxon>Muribaculaceae</taxon>
        <taxon>Lepagella</taxon>
    </lineage>
</organism>
<evidence type="ECO:0000313" key="2">
    <source>
        <dbReference type="Proteomes" id="UP000306319"/>
    </source>
</evidence>
<comment type="caution">
    <text evidence="1">The sequence shown here is derived from an EMBL/GenBank/DDBJ whole genome shotgun (WGS) entry which is preliminary data.</text>
</comment>
<keyword evidence="2" id="KW-1185">Reference proteome</keyword>
<sequence length="213" mass="23861">MKKLFTLLLAFVLFLPAYADDVQKSIDKALAKAQKKEMKQKMKDYKKGGYEILGSRTMEVALLKHYSKLTELGDNGTVFEGYASNTKSKNVAEQMALNNATVKYAQKAGSTVKGRVVSDIYANGTGDDTEFEKFYAAYERLVEQKVKNVLTPSYSVIKQNPDGTYEVQAFFIVDESKARNVRKAAIENAIEESKLGQKYADTVKSFVDDKVEE</sequence>
<dbReference type="Proteomes" id="UP000306319">
    <property type="component" value="Unassembled WGS sequence"/>
</dbReference>
<protein>
    <submittedName>
        <fullName evidence="1">Uncharacterized protein</fullName>
    </submittedName>
</protein>
<accession>A0AC61REU4</accession>
<gene>
    <name evidence="1" type="ORF">E5331_13010</name>
</gene>
<dbReference type="EMBL" id="SRYB01000020">
    <property type="protein sequence ID" value="TGY77751.1"/>
    <property type="molecule type" value="Genomic_DNA"/>
</dbReference>